<evidence type="ECO:0008006" key="4">
    <source>
        <dbReference type="Google" id="ProtNLM"/>
    </source>
</evidence>
<evidence type="ECO:0000313" key="2">
    <source>
        <dbReference type="EMBL" id="GAA1811034.1"/>
    </source>
</evidence>
<evidence type="ECO:0000313" key="3">
    <source>
        <dbReference type="Proteomes" id="UP001500218"/>
    </source>
</evidence>
<dbReference type="Proteomes" id="UP001500218">
    <property type="component" value="Unassembled WGS sequence"/>
</dbReference>
<gene>
    <name evidence="2" type="ORF">GCM10009682_35770</name>
</gene>
<sequence length="128" mass="14232">MEFSRFATDIYQMYRVGRVVLPEAAIEYAAANRALDATQDGTRELFLQPSCFNGSMVSSVADVWCDLRDALQRATGHTQANLDRIGDVLVFAADAYDQADTDSGERLKDSIRQWGDPPATEVPIPRYP</sequence>
<organism evidence="2 3">
    <name type="scientific">Luedemannella flava</name>
    <dbReference type="NCBI Taxonomy" id="349316"/>
    <lineage>
        <taxon>Bacteria</taxon>
        <taxon>Bacillati</taxon>
        <taxon>Actinomycetota</taxon>
        <taxon>Actinomycetes</taxon>
        <taxon>Micromonosporales</taxon>
        <taxon>Micromonosporaceae</taxon>
        <taxon>Luedemannella</taxon>
    </lineage>
</organism>
<feature type="region of interest" description="Disordered" evidence="1">
    <location>
        <begin position="100"/>
        <end position="128"/>
    </location>
</feature>
<dbReference type="EMBL" id="BAAALT010000105">
    <property type="protein sequence ID" value="GAA1811034.1"/>
    <property type="molecule type" value="Genomic_DNA"/>
</dbReference>
<proteinExistence type="predicted"/>
<comment type="caution">
    <text evidence="2">The sequence shown here is derived from an EMBL/GenBank/DDBJ whole genome shotgun (WGS) entry which is preliminary data.</text>
</comment>
<accession>A0ABP4YCK1</accession>
<protein>
    <recommendedName>
        <fullName evidence="4">Excreted virulence factor EspC (Type VII ESX diderm)</fullName>
    </recommendedName>
</protein>
<dbReference type="RefSeq" id="WP_344133004.1">
    <property type="nucleotide sequence ID" value="NZ_BAAALT010000105.1"/>
</dbReference>
<name>A0ABP4YCK1_9ACTN</name>
<evidence type="ECO:0000256" key="1">
    <source>
        <dbReference type="SAM" id="MobiDB-lite"/>
    </source>
</evidence>
<reference evidence="3" key="1">
    <citation type="journal article" date="2019" name="Int. J. Syst. Evol. Microbiol.">
        <title>The Global Catalogue of Microorganisms (GCM) 10K type strain sequencing project: providing services to taxonomists for standard genome sequencing and annotation.</title>
        <authorList>
            <consortium name="The Broad Institute Genomics Platform"/>
            <consortium name="The Broad Institute Genome Sequencing Center for Infectious Disease"/>
            <person name="Wu L."/>
            <person name="Ma J."/>
        </authorList>
    </citation>
    <scope>NUCLEOTIDE SEQUENCE [LARGE SCALE GENOMIC DNA]</scope>
    <source>
        <strain evidence="3">JCM 13250</strain>
    </source>
</reference>
<keyword evidence="3" id="KW-1185">Reference proteome</keyword>